<dbReference type="Pfam" id="PF13853">
    <property type="entry name" value="7tm_4"/>
    <property type="match status" value="1"/>
</dbReference>
<dbReference type="PRINTS" id="PR00245">
    <property type="entry name" value="OLFACTORYR"/>
</dbReference>
<keyword evidence="9" id="KW-1015">Disulfide bond</keyword>
<evidence type="ECO:0000256" key="9">
    <source>
        <dbReference type="ARBA" id="ARBA00023157"/>
    </source>
</evidence>
<dbReference type="InterPro" id="IPR050939">
    <property type="entry name" value="Olfactory_GPCR1"/>
</dbReference>
<dbReference type="SUPFAM" id="SSF81321">
    <property type="entry name" value="Family A G protein-coupled receptor-like"/>
    <property type="match status" value="1"/>
</dbReference>
<keyword evidence="11" id="KW-0325">Glycoprotein</keyword>
<dbReference type="EMBL" id="CM004467">
    <property type="protein sequence ID" value="OCT98200.1"/>
    <property type="molecule type" value="Genomic_DNA"/>
</dbReference>
<protein>
    <recommendedName>
        <fullName evidence="14">Olfactory receptor</fullName>
    </recommendedName>
</protein>
<keyword evidence="12 13" id="KW-0807">Transducer</keyword>
<dbReference type="InterPro" id="IPR017452">
    <property type="entry name" value="GPCR_Rhodpsn_7TM"/>
</dbReference>
<evidence type="ECO:0000256" key="1">
    <source>
        <dbReference type="ARBA" id="ARBA00004651"/>
    </source>
</evidence>
<evidence type="ECO:0000256" key="14">
    <source>
        <dbReference type="RuleBase" id="RU363047"/>
    </source>
</evidence>
<keyword evidence="3 14" id="KW-0716">Sensory transduction</keyword>
<dbReference type="AlphaFoldDB" id="A0A974DVD1"/>
<dbReference type="Proteomes" id="UP000694892">
    <property type="component" value="Chromosome 1S"/>
</dbReference>
<dbReference type="InterPro" id="IPR000725">
    <property type="entry name" value="Olfact_rcpt"/>
</dbReference>
<dbReference type="PROSITE" id="PS50262">
    <property type="entry name" value="G_PROTEIN_RECEP_F1_2"/>
    <property type="match status" value="1"/>
</dbReference>
<evidence type="ECO:0000256" key="13">
    <source>
        <dbReference type="RuleBase" id="RU000688"/>
    </source>
</evidence>
<keyword evidence="5 14" id="KW-0552">Olfaction</keyword>
<feature type="transmembrane region" description="Helical" evidence="14">
    <location>
        <begin position="236"/>
        <end position="260"/>
    </location>
</feature>
<dbReference type="PRINTS" id="PR00237">
    <property type="entry name" value="GPCRRHODOPSN"/>
</dbReference>
<feature type="transmembrane region" description="Helical" evidence="14">
    <location>
        <begin position="144"/>
        <end position="166"/>
    </location>
</feature>
<evidence type="ECO:0000256" key="8">
    <source>
        <dbReference type="ARBA" id="ARBA00023136"/>
    </source>
</evidence>
<name>A0A974DVD1_XENLA</name>
<keyword evidence="4 13" id="KW-0812">Transmembrane</keyword>
<evidence type="ECO:0000256" key="2">
    <source>
        <dbReference type="ARBA" id="ARBA00022475"/>
    </source>
</evidence>
<dbReference type="CDD" id="cd13954">
    <property type="entry name" value="7tmA_OR"/>
    <property type="match status" value="1"/>
</dbReference>
<feature type="transmembrane region" description="Helical" evidence="14">
    <location>
        <begin position="82"/>
        <end position="103"/>
    </location>
</feature>
<dbReference type="PANTHER" id="PTHR24242:SF359">
    <property type="entry name" value="ODORANT RECEPTOR-RELATED"/>
    <property type="match status" value="1"/>
</dbReference>
<feature type="transmembrane region" description="Helical" evidence="14">
    <location>
        <begin position="23"/>
        <end position="46"/>
    </location>
</feature>
<proteinExistence type="inferred from homology"/>
<keyword evidence="7 13" id="KW-0297">G-protein coupled receptor</keyword>
<dbReference type="Gene3D" id="1.20.1070.10">
    <property type="entry name" value="Rhodopsin 7-helix transmembrane proteins"/>
    <property type="match status" value="1"/>
</dbReference>
<dbReference type="GO" id="GO:0005886">
    <property type="term" value="C:plasma membrane"/>
    <property type="evidence" value="ECO:0007669"/>
    <property type="project" value="UniProtKB-SubCell"/>
</dbReference>
<dbReference type="PANTHER" id="PTHR24242">
    <property type="entry name" value="G-PROTEIN COUPLED RECEPTOR"/>
    <property type="match status" value="1"/>
</dbReference>
<evidence type="ECO:0000256" key="10">
    <source>
        <dbReference type="ARBA" id="ARBA00023170"/>
    </source>
</evidence>
<dbReference type="GO" id="GO:0004930">
    <property type="term" value="F:G protein-coupled receptor activity"/>
    <property type="evidence" value="ECO:0007669"/>
    <property type="project" value="UniProtKB-KW"/>
</dbReference>
<keyword evidence="6 14" id="KW-1133">Transmembrane helix</keyword>
<gene>
    <name evidence="16" type="ORF">XELAEV_18010430mg</name>
</gene>
<feature type="transmembrane region" description="Helical" evidence="14">
    <location>
        <begin position="199"/>
        <end position="224"/>
    </location>
</feature>
<feature type="transmembrane region" description="Helical" evidence="14">
    <location>
        <begin position="58"/>
        <end position="76"/>
    </location>
</feature>
<accession>A0A974DVD1</accession>
<sequence length="313" mass="35211">MENQNNLTEIYILGFLLENNLRMVSIVGFSVIYIITTASNAVIIFVISEEQCLHTPMYFYLVHFSFLEICYVSVIFPTMLKVLLAHLTAVSFSSCMIQLYLFLSLASTENFLLASMAVDRYVAICHPLRYSAIMNNRMLLRTVYCSWILGFAAPIIPVLMLSQVLFCGSLTIDHFFCDLAPLLGLSCNDNGNVRLVSSLFASAVLLSSFTLIILSYICITYTVCKKSTSQNLQKTFATCSSHLIVVLTFYVSGIFSYVFLIACPSFNLQKEISIIYTVGTPLVNPFIYTLRNKPVKLALRKQFLTPKPTIQKV</sequence>
<keyword evidence="10 13" id="KW-0675">Receptor</keyword>
<keyword evidence="8 14" id="KW-0472">Membrane</keyword>
<dbReference type="FunFam" id="1.20.1070.10:FF:000010">
    <property type="entry name" value="Olfactory receptor"/>
    <property type="match status" value="1"/>
</dbReference>
<evidence type="ECO:0000256" key="4">
    <source>
        <dbReference type="ARBA" id="ARBA00022692"/>
    </source>
</evidence>
<evidence type="ECO:0000313" key="17">
    <source>
        <dbReference type="Proteomes" id="UP000694892"/>
    </source>
</evidence>
<reference evidence="17" key="1">
    <citation type="journal article" date="2016" name="Nature">
        <title>Genome evolution in the allotetraploid frog Xenopus laevis.</title>
        <authorList>
            <person name="Session A.M."/>
            <person name="Uno Y."/>
            <person name="Kwon T."/>
            <person name="Chapman J.A."/>
            <person name="Toyoda A."/>
            <person name="Takahashi S."/>
            <person name="Fukui A."/>
            <person name="Hikosaka A."/>
            <person name="Suzuki A."/>
            <person name="Kondo M."/>
            <person name="van Heeringen S.J."/>
            <person name="Quigley I."/>
            <person name="Heinz S."/>
            <person name="Ogino H."/>
            <person name="Ochi H."/>
            <person name="Hellsten U."/>
            <person name="Lyons J.B."/>
            <person name="Simakov O."/>
            <person name="Putnam N."/>
            <person name="Stites J."/>
            <person name="Kuroki Y."/>
            <person name="Tanaka T."/>
            <person name="Michiue T."/>
            <person name="Watanabe M."/>
            <person name="Bogdanovic O."/>
            <person name="Lister R."/>
            <person name="Georgiou G."/>
            <person name="Paranjpe S.S."/>
            <person name="van Kruijsbergen I."/>
            <person name="Shu S."/>
            <person name="Carlson J."/>
            <person name="Kinoshita T."/>
            <person name="Ohta Y."/>
            <person name="Mawaribuchi S."/>
            <person name="Jenkins J."/>
            <person name="Grimwood J."/>
            <person name="Schmutz J."/>
            <person name="Mitros T."/>
            <person name="Mozaffari S.V."/>
            <person name="Suzuki Y."/>
            <person name="Haramoto Y."/>
            <person name="Yamamoto T.S."/>
            <person name="Takagi C."/>
            <person name="Heald R."/>
            <person name="Miller K."/>
            <person name="Haudenschild C."/>
            <person name="Kitzman J."/>
            <person name="Nakayama T."/>
            <person name="Izutsu Y."/>
            <person name="Robert J."/>
            <person name="Fortriede J."/>
            <person name="Burns K."/>
            <person name="Lotay V."/>
            <person name="Karimi K."/>
            <person name="Yasuoka Y."/>
            <person name="Dichmann D.S."/>
            <person name="Flajnik M.F."/>
            <person name="Houston D.W."/>
            <person name="Shendure J."/>
            <person name="DuPasquier L."/>
            <person name="Vize P.D."/>
            <person name="Zorn A.M."/>
            <person name="Ito M."/>
            <person name="Marcotte E.M."/>
            <person name="Wallingford J.B."/>
            <person name="Ito Y."/>
            <person name="Asashima M."/>
            <person name="Ueno N."/>
            <person name="Matsuda Y."/>
            <person name="Veenstra G.J."/>
            <person name="Fujiyama A."/>
            <person name="Harland R.M."/>
            <person name="Taira M."/>
            <person name="Rokhsar D.S."/>
        </authorList>
    </citation>
    <scope>NUCLEOTIDE SEQUENCE [LARGE SCALE GENOMIC DNA]</scope>
    <source>
        <strain evidence="17">J</strain>
    </source>
</reference>
<dbReference type="InterPro" id="IPR000276">
    <property type="entry name" value="GPCR_Rhodpsn"/>
</dbReference>
<comment type="subcellular location">
    <subcellularLocation>
        <location evidence="1 14">Cell membrane</location>
        <topology evidence="1 14">Multi-pass membrane protein</topology>
    </subcellularLocation>
</comment>
<comment type="similarity">
    <text evidence="13">Belongs to the G-protein coupled receptor 1 family.</text>
</comment>
<evidence type="ECO:0000256" key="5">
    <source>
        <dbReference type="ARBA" id="ARBA00022725"/>
    </source>
</evidence>
<feature type="transmembrane region" description="Helical" evidence="14">
    <location>
        <begin position="272"/>
        <end position="290"/>
    </location>
</feature>
<feature type="domain" description="G-protein coupled receptors family 1 profile" evidence="15">
    <location>
        <begin position="39"/>
        <end position="288"/>
    </location>
</feature>
<evidence type="ECO:0000256" key="3">
    <source>
        <dbReference type="ARBA" id="ARBA00022606"/>
    </source>
</evidence>
<evidence type="ECO:0000256" key="11">
    <source>
        <dbReference type="ARBA" id="ARBA00023180"/>
    </source>
</evidence>
<evidence type="ECO:0000259" key="15">
    <source>
        <dbReference type="PROSITE" id="PS50262"/>
    </source>
</evidence>
<evidence type="ECO:0000256" key="7">
    <source>
        <dbReference type="ARBA" id="ARBA00023040"/>
    </source>
</evidence>
<dbReference type="GO" id="GO:0004984">
    <property type="term" value="F:olfactory receptor activity"/>
    <property type="evidence" value="ECO:0007669"/>
    <property type="project" value="InterPro"/>
</dbReference>
<keyword evidence="2 14" id="KW-1003">Cell membrane</keyword>
<evidence type="ECO:0000256" key="6">
    <source>
        <dbReference type="ARBA" id="ARBA00022989"/>
    </source>
</evidence>
<evidence type="ECO:0000256" key="12">
    <source>
        <dbReference type="ARBA" id="ARBA00023224"/>
    </source>
</evidence>
<organism evidence="16 17">
    <name type="scientific">Xenopus laevis</name>
    <name type="common">African clawed frog</name>
    <dbReference type="NCBI Taxonomy" id="8355"/>
    <lineage>
        <taxon>Eukaryota</taxon>
        <taxon>Metazoa</taxon>
        <taxon>Chordata</taxon>
        <taxon>Craniata</taxon>
        <taxon>Vertebrata</taxon>
        <taxon>Euteleostomi</taxon>
        <taxon>Amphibia</taxon>
        <taxon>Batrachia</taxon>
        <taxon>Anura</taxon>
        <taxon>Pipoidea</taxon>
        <taxon>Pipidae</taxon>
        <taxon>Xenopodinae</taxon>
        <taxon>Xenopus</taxon>
        <taxon>Xenopus</taxon>
    </lineage>
</organism>
<dbReference type="PROSITE" id="PS00237">
    <property type="entry name" value="G_PROTEIN_RECEP_F1_1"/>
    <property type="match status" value="1"/>
</dbReference>
<evidence type="ECO:0000313" key="16">
    <source>
        <dbReference type="EMBL" id="OCT98200.1"/>
    </source>
</evidence>